<evidence type="ECO:0000256" key="4">
    <source>
        <dbReference type="ARBA" id="ARBA00022989"/>
    </source>
</evidence>
<dbReference type="FunFam" id="3.90.550.10:FF:000017">
    <property type="entry name" value="Mannan polymerase II complex ANP1 subunit"/>
    <property type="match status" value="1"/>
</dbReference>
<gene>
    <name evidence="9" type="ORF">BN980_GECA02s04256g</name>
</gene>
<evidence type="ECO:0000313" key="10">
    <source>
        <dbReference type="Proteomes" id="UP000242525"/>
    </source>
</evidence>
<protein>
    <submittedName>
        <fullName evidence="9">Similar to Saccharomyces cerevisiae YEL036C ANP1 Subunit of the alpha-1,6 mannosyltransferase complex</fullName>
    </submittedName>
</protein>
<evidence type="ECO:0000256" key="5">
    <source>
        <dbReference type="ARBA" id="ARBA00023034"/>
    </source>
</evidence>
<evidence type="ECO:0000256" key="1">
    <source>
        <dbReference type="ARBA" id="ARBA00004323"/>
    </source>
</evidence>
<name>A0A0J9X3I0_GEOCN</name>
<dbReference type="InterPro" id="IPR029044">
    <property type="entry name" value="Nucleotide-diphossugar_trans"/>
</dbReference>
<keyword evidence="5" id="KW-0333">Golgi apparatus</keyword>
<dbReference type="Gene3D" id="3.90.550.10">
    <property type="entry name" value="Spore Coat Polysaccharide Biosynthesis Protein SpsA, Chain A"/>
    <property type="match status" value="1"/>
</dbReference>
<dbReference type="EMBL" id="CCBN010000002">
    <property type="protein sequence ID" value="CDO51996.1"/>
    <property type="molecule type" value="Genomic_DNA"/>
</dbReference>
<dbReference type="SUPFAM" id="SSF53448">
    <property type="entry name" value="Nucleotide-diphospho-sugar transferases"/>
    <property type="match status" value="1"/>
</dbReference>
<evidence type="ECO:0000256" key="7">
    <source>
        <dbReference type="ARBA" id="ARBA00037964"/>
    </source>
</evidence>
<keyword evidence="10" id="KW-1185">Reference proteome</keyword>
<sequence>MKHPKAYIQPFVDKYNEAKAHYKNNNLSYKDIPALLIKFVRPIDALLVFFLVLIVLWFIPKSQKELQKFECFGPGLSPFEMDPNTYSEWHKGVPSPVIFYTEDESSDLINTNKSIAEISLDDTKSTADAIKNEERVLILTPLKDAALYLRKYFELISALSYPHHLIDLAFLISDTTDETLGVLAVELERIQTGNVPFNRVSVFSKDFGYSLDNLDVEQRHAFAAQGPRRRAMAKARNYLLTAALKPEHSWVLWRDVDIVDSPPTIIEDLINHDTDIIVPNIWFHRYDDEGKDIEGRFDYNSWVDTAQTVALVNTLDRETILVEGYKEYETGREYMCRLGDWRRNKDEELELDGIGGVNIVVKADVHRSGINFPAYAFENQCETEGFAKMAKRAGFRVVGLPNYVVWHIDTDEKAGNN</sequence>
<accession>A0A0J9X3I0</accession>
<comment type="caution">
    <text evidence="9">The sequence shown here is derived from an EMBL/GenBank/DDBJ whole genome shotgun (WGS) entry which is preliminary data.</text>
</comment>
<dbReference type="Proteomes" id="UP000242525">
    <property type="component" value="Unassembled WGS sequence"/>
</dbReference>
<dbReference type="AlphaFoldDB" id="A0A0J9X3I0"/>
<dbReference type="PANTHER" id="PTHR43083">
    <property type="entry name" value="MANNAN POLYMERASE II"/>
    <property type="match status" value="1"/>
</dbReference>
<reference evidence="9" key="1">
    <citation type="submission" date="2014-03" db="EMBL/GenBank/DDBJ databases">
        <authorList>
            <person name="Casaregola S."/>
        </authorList>
    </citation>
    <scope>NUCLEOTIDE SEQUENCE [LARGE SCALE GENOMIC DNA]</scope>
    <source>
        <strain evidence="9">CLIB 918</strain>
    </source>
</reference>
<evidence type="ECO:0000256" key="8">
    <source>
        <dbReference type="SAM" id="Phobius"/>
    </source>
</evidence>
<keyword evidence="9" id="KW-0808">Transferase</keyword>
<evidence type="ECO:0000256" key="6">
    <source>
        <dbReference type="ARBA" id="ARBA00023136"/>
    </source>
</evidence>
<organism evidence="9 10">
    <name type="scientific">Geotrichum candidum</name>
    <name type="common">Oospora lactis</name>
    <name type="synonym">Dipodascus geotrichum</name>
    <dbReference type="NCBI Taxonomy" id="1173061"/>
    <lineage>
        <taxon>Eukaryota</taxon>
        <taxon>Fungi</taxon>
        <taxon>Dikarya</taxon>
        <taxon>Ascomycota</taxon>
        <taxon>Saccharomycotina</taxon>
        <taxon>Dipodascomycetes</taxon>
        <taxon>Dipodascales</taxon>
        <taxon>Dipodascaceae</taxon>
        <taxon>Geotrichum</taxon>
    </lineage>
</organism>
<dbReference type="Pfam" id="PF03452">
    <property type="entry name" value="Anp1"/>
    <property type="match status" value="1"/>
</dbReference>
<evidence type="ECO:0000256" key="3">
    <source>
        <dbReference type="ARBA" id="ARBA00022968"/>
    </source>
</evidence>
<dbReference type="InterPro" id="IPR052086">
    <property type="entry name" value="Mannan_Polymerase_Subunit"/>
</dbReference>
<dbReference type="OrthoDB" id="204164at2759"/>
<dbReference type="GO" id="GO:0006487">
    <property type="term" value="P:protein N-linked glycosylation"/>
    <property type="evidence" value="ECO:0007669"/>
    <property type="project" value="TreeGrafter"/>
</dbReference>
<dbReference type="PANTHER" id="PTHR43083:SF4">
    <property type="entry name" value="N-GLYCOSYL-TRANSFERASE (AFU_ORTHOLOGUE AFUA_4G06870)"/>
    <property type="match status" value="1"/>
</dbReference>
<dbReference type="GO" id="GO:0000032">
    <property type="term" value="P:cell wall mannoprotein biosynthetic process"/>
    <property type="evidence" value="ECO:0007669"/>
    <property type="project" value="TreeGrafter"/>
</dbReference>
<feature type="transmembrane region" description="Helical" evidence="8">
    <location>
        <begin position="39"/>
        <end position="59"/>
    </location>
</feature>
<comment type="subcellular location">
    <subcellularLocation>
        <location evidence="1">Golgi apparatus membrane</location>
        <topology evidence="1">Single-pass type II membrane protein</topology>
    </subcellularLocation>
</comment>
<keyword evidence="3" id="KW-0735">Signal-anchor</keyword>
<comment type="similarity">
    <text evidence="7">Belongs to the ANP1/MMN9/VAN1 family.</text>
</comment>
<keyword evidence="2 8" id="KW-0812">Transmembrane</keyword>
<evidence type="ECO:0000256" key="2">
    <source>
        <dbReference type="ARBA" id="ARBA00022692"/>
    </source>
</evidence>
<keyword evidence="9" id="KW-0328">Glycosyltransferase</keyword>
<proteinExistence type="inferred from homology"/>
<dbReference type="GO" id="GO:0000009">
    <property type="term" value="F:alpha-1,6-mannosyltransferase activity"/>
    <property type="evidence" value="ECO:0007669"/>
    <property type="project" value="TreeGrafter"/>
</dbReference>
<keyword evidence="4 8" id="KW-1133">Transmembrane helix</keyword>
<dbReference type="STRING" id="1173061.A0A0J9X3I0"/>
<dbReference type="GO" id="GO:0000136">
    <property type="term" value="C:mannan polymerase complex"/>
    <property type="evidence" value="ECO:0007669"/>
    <property type="project" value="TreeGrafter"/>
</dbReference>
<keyword evidence="6 8" id="KW-0472">Membrane</keyword>
<evidence type="ECO:0000313" key="9">
    <source>
        <dbReference type="EMBL" id="CDO51996.1"/>
    </source>
</evidence>